<dbReference type="EMBL" id="BKAV01000018">
    <property type="protein sequence ID" value="GEQ00655.1"/>
    <property type="molecule type" value="Genomic_DNA"/>
</dbReference>
<dbReference type="InterPro" id="IPR036192">
    <property type="entry name" value="Cell_div_ZapA-like_sf"/>
</dbReference>
<dbReference type="Pfam" id="PF05164">
    <property type="entry name" value="ZapA"/>
    <property type="match status" value="1"/>
</dbReference>
<dbReference type="PANTHER" id="PTHR34981:SF1">
    <property type="entry name" value="CELL DIVISION PROTEIN ZAPA"/>
    <property type="match status" value="1"/>
</dbReference>
<accession>A0A380CK20</accession>
<dbReference type="Gene3D" id="6.10.250.790">
    <property type="match status" value="1"/>
</dbReference>
<dbReference type="OrthoDB" id="9808604at2"/>
<gene>
    <name evidence="12" type="primary">zapA</name>
    <name evidence="12" type="ORF">NCTC12413_01817</name>
    <name evidence="11" type="ORF">SAR03_16920</name>
</gene>
<evidence type="ECO:0000256" key="10">
    <source>
        <dbReference type="SAM" id="Coils"/>
    </source>
</evidence>
<dbReference type="InterPro" id="IPR053712">
    <property type="entry name" value="Bac_CellDiv_Activator"/>
</dbReference>
<dbReference type="EMBL" id="UGZE01000001">
    <property type="protein sequence ID" value="SUJ20955.1"/>
    <property type="molecule type" value="Genomic_DNA"/>
</dbReference>
<comment type="function">
    <text evidence="7">Activator of cell division through the inhibition of FtsZ GTPase activity, therefore promoting FtsZ assembly into bundles of protofilaments necessary for the formation of the division Z ring. It is recruited early at mid-cell but it is not essential for cell division.</text>
</comment>
<organism evidence="12 13">
    <name type="scientific">Staphylococcus arlettae</name>
    <dbReference type="NCBI Taxonomy" id="29378"/>
    <lineage>
        <taxon>Bacteria</taxon>
        <taxon>Bacillati</taxon>
        <taxon>Bacillota</taxon>
        <taxon>Bacilli</taxon>
        <taxon>Bacillales</taxon>
        <taxon>Staphylococcaceae</taxon>
        <taxon>Staphylococcus</taxon>
    </lineage>
</organism>
<evidence type="ECO:0000313" key="14">
    <source>
        <dbReference type="Proteomes" id="UP000321598"/>
    </source>
</evidence>
<dbReference type="Proteomes" id="UP000254956">
    <property type="component" value="Unassembled WGS sequence"/>
</dbReference>
<evidence type="ECO:0000313" key="13">
    <source>
        <dbReference type="Proteomes" id="UP000254956"/>
    </source>
</evidence>
<evidence type="ECO:0000256" key="9">
    <source>
        <dbReference type="ARBA" id="ARBA00033158"/>
    </source>
</evidence>
<feature type="coiled-coil region" evidence="10">
    <location>
        <begin position="59"/>
        <end position="89"/>
    </location>
</feature>
<name>A0A380CK20_9STAP</name>
<reference evidence="11 14" key="2">
    <citation type="submission" date="2019-07" db="EMBL/GenBank/DDBJ databases">
        <title>Whole genome shotgun sequence of Staphylococcus arlettae NBRC 109765.</title>
        <authorList>
            <person name="Hosoyama A."/>
            <person name="Uohara A."/>
            <person name="Ohji S."/>
            <person name="Ichikawa N."/>
        </authorList>
    </citation>
    <scope>NUCLEOTIDE SEQUENCE [LARGE SCALE GENOMIC DNA]</scope>
    <source>
        <strain evidence="11 14">NBRC 109765</strain>
    </source>
</reference>
<evidence type="ECO:0000256" key="1">
    <source>
        <dbReference type="ARBA" id="ARBA00004496"/>
    </source>
</evidence>
<dbReference type="GO" id="GO:0000921">
    <property type="term" value="P:septin ring assembly"/>
    <property type="evidence" value="ECO:0007669"/>
    <property type="project" value="TreeGrafter"/>
</dbReference>
<evidence type="ECO:0000256" key="8">
    <source>
        <dbReference type="ARBA" id="ARBA00026068"/>
    </source>
</evidence>
<evidence type="ECO:0000313" key="11">
    <source>
        <dbReference type="EMBL" id="GEQ00655.1"/>
    </source>
</evidence>
<keyword evidence="3" id="KW-0963">Cytoplasm</keyword>
<sequence length="89" mass="10398">MGDFKNRINVNINDQHYTIVGTDNPEHIRYVANLVDEKLKELGRKNAGLDTTRKAILTAVNVMHEKVQLEEDNERLQQQIKQLQDRKDQ</sequence>
<dbReference type="Proteomes" id="UP000321598">
    <property type="component" value="Unassembled WGS sequence"/>
</dbReference>
<evidence type="ECO:0000256" key="4">
    <source>
        <dbReference type="ARBA" id="ARBA00022618"/>
    </source>
</evidence>
<reference evidence="12 13" key="1">
    <citation type="submission" date="2018-06" db="EMBL/GenBank/DDBJ databases">
        <authorList>
            <consortium name="Pathogen Informatics"/>
            <person name="Doyle S."/>
        </authorList>
    </citation>
    <scope>NUCLEOTIDE SEQUENCE [LARGE SCALE GENOMIC DNA]</scope>
    <source>
        <strain evidence="12 13">NCTC12413</strain>
    </source>
</reference>
<keyword evidence="4 11" id="KW-0132">Cell division</keyword>
<evidence type="ECO:0000313" key="12">
    <source>
        <dbReference type="EMBL" id="SUJ20955.1"/>
    </source>
</evidence>
<keyword evidence="5" id="KW-0717">Septation</keyword>
<evidence type="ECO:0000256" key="6">
    <source>
        <dbReference type="ARBA" id="ARBA00023306"/>
    </source>
</evidence>
<comment type="subcellular location">
    <subcellularLocation>
        <location evidence="1">Cytoplasm</location>
    </subcellularLocation>
</comment>
<dbReference type="GO" id="GO:0032153">
    <property type="term" value="C:cell division site"/>
    <property type="evidence" value="ECO:0007669"/>
    <property type="project" value="TreeGrafter"/>
</dbReference>
<dbReference type="InterPro" id="IPR007838">
    <property type="entry name" value="Cell_div_ZapA-like"/>
</dbReference>
<proteinExistence type="predicted"/>
<dbReference type="GO" id="GO:0005829">
    <property type="term" value="C:cytosol"/>
    <property type="evidence" value="ECO:0007669"/>
    <property type="project" value="TreeGrafter"/>
</dbReference>
<dbReference type="RefSeq" id="WP_103388163.1">
    <property type="nucleotide sequence ID" value="NZ_BKAV01000018.1"/>
</dbReference>
<dbReference type="STRING" id="1212545.SARL_10981"/>
<evidence type="ECO:0000256" key="3">
    <source>
        <dbReference type="ARBA" id="ARBA00022490"/>
    </source>
</evidence>
<keyword evidence="6" id="KW-0131">Cell cycle</keyword>
<protein>
    <recommendedName>
        <fullName evidence="2">Cell division protein ZapA</fullName>
    </recommendedName>
    <alternativeName>
        <fullName evidence="9">Z ring-associated protein ZapA</fullName>
    </alternativeName>
</protein>
<dbReference type="GO" id="GO:0030428">
    <property type="term" value="C:cell septum"/>
    <property type="evidence" value="ECO:0007669"/>
    <property type="project" value="TreeGrafter"/>
</dbReference>
<keyword evidence="10" id="KW-0175">Coiled coil</keyword>
<dbReference type="GO" id="GO:0043093">
    <property type="term" value="P:FtsZ-dependent cytokinesis"/>
    <property type="evidence" value="ECO:0007669"/>
    <property type="project" value="TreeGrafter"/>
</dbReference>
<dbReference type="GO" id="GO:0000917">
    <property type="term" value="P:division septum assembly"/>
    <property type="evidence" value="ECO:0007669"/>
    <property type="project" value="UniProtKB-KW"/>
</dbReference>
<dbReference type="PANTHER" id="PTHR34981">
    <property type="entry name" value="CELL DIVISION PROTEIN ZAPA"/>
    <property type="match status" value="1"/>
</dbReference>
<dbReference type="SUPFAM" id="SSF102829">
    <property type="entry name" value="Cell division protein ZapA-like"/>
    <property type="match status" value="1"/>
</dbReference>
<dbReference type="NCBIfam" id="NF010724">
    <property type="entry name" value="PRK14126.1"/>
    <property type="match status" value="1"/>
</dbReference>
<dbReference type="AlphaFoldDB" id="A0A380CK20"/>
<keyword evidence="14" id="KW-1185">Reference proteome</keyword>
<evidence type="ECO:0000256" key="7">
    <source>
        <dbReference type="ARBA" id="ARBA00024910"/>
    </source>
</evidence>
<comment type="subunit">
    <text evidence="8">Homodimer. Interacts with FtsZ.</text>
</comment>
<evidence type="ECO:0000256" key="5">
    <source>
        <dbReference type="ARBA" id="ARBA00023210"/>
    </source>
</evidence>
<evidence type="ECO:0000256" key="2">
    <source>
        <dbReference type="ARBA" id="ARBA00015195"/>
    </source>
</evidence>